<evidence type="ECO:0000256" key="1">
    <source>
        <dbReference type="SAM" id="Phobius"/>
    </source>
</evidence>
<protein>
    <submittedName>
        <fullName evidence="2">Uncharacterized protein</fullName>
    </submittedName>
</protein>
<keyword evidence="1" id="KW-0812">Transmembrane</keyword>
<keyword evidence="1" id="KW-1133">Transmembrane helix</keyword>
<feature type="transmembrane region" description="Helical" evidence="1">
    <location>
        <begin position="15"/>
        <end position="36"/>
    </location>
</feature>
<organism evidence="2">
    <name type="scientific">Siphoviridae sp. ctWuM9</name>
    <dbReference type="NCBI Taxonomy" id="2826364"/>
    <lineage>
        <taxon>Viruses</taxon>
        <taxon>Duplodnaviria</taxon>
        <taxon>Heunggongvirae</taxon>
        <taxon>Uroviricota</taxon>
        <taxon>Caudoviricetes</taxon>
    </lineage>
</organism>
<proteinExistence type="predicted"/>
<name>A0A8S5MF25_9CAUD</name>
<dbReference type="EMBL" id="BK014888">
    <property type="protein sequence ID" value="DAD80810.1"/>
    <property type="molecule type" value="Genomic_DNA"/>
</dbReference>
<evidence type="ECO:0000313" key="2">
    <source>
        <dbReference type="EMBL" id="DAD80810.1"/>
    </source>
</evidence>
<reference evidence="2" key="1">
    <citation type="journal article" date="2021" name="Proc. Natl. Acad. Sci. U.S.A.">
        <title>A Catalog of Tens of Thousands of Viruses from Human Metagenomes Reveals Hidden Associations with Chronic Diseases.</title>
        <authorList>
            <person name="Tisza M.J."/>
            <person name="Buck C.B."/>
        </authorList>
    </citation>
    <scope>NUCLEOTIDE SEQUENCE</scope>
    <source>
        <strain evidence="2">CtWuM9</strain>
    </source>
</reference>
<keyword evidence="1" id="KW-0472">Membrane</keyword>
<accession>A0A8S5MF25</accession>
<sequence>MNALNKVLDLVKKPVVVNILSAVGGAALAIIGGKMLPTAKAYLDAKAADELHSNAVDDVVVETVEEQ</sequence>